<dbReference type="RefSeq" id="WP_105306530.1">
    <property type="nucleotide sequence ID" value="NZ_PIPS01000002.1"/>
</dbReference>
<dbReference type="SMART" id="SM00091">
    <property type="entry name" value="PAS"/>
    <property type="match status" value="3"/>
</dbReference>
<keyword evidence="8" id="KW-1185">Reference proteome</keyword>
<dbReference type="InterPro" id="IPR035965">
    <property type="entry name" value="PAS-like_dom_sf"/>
</dbReference>
<organism evidence="7 8">
    <name type="scientific">Idiomarina aquatica</name>
    <dbReference type="NCBI Taxonomy" id="1327752"/>
    <lineage>
        <taxon>Bacteria</taxon>
        <taxon>Pseudomonadati</taxon>
        <taxon>Pseudomonadota</taxon>
        <taxon>Gammaproteobacteria</taxon>
        <taxon>Alteromonadales</taxon>
        <taxon>Idiomarinaceae</taxon>
        <taxon>Idiomarina</taxon>
    </lineage>
</organism>
<comment type="catalytic activity">
    <reaction evidence="3">
        <text>2 GTP = 3',3'-c-di-GMP + 2 diphosphate</text>
        <dbReference type="Rhea" id="RHEA:24898"/>
        <dbReference type="ChEBI" id="CHEBI:33019"/>
        <dbReference type="ChEBI" id="CHEBI:37565"/>
        <dbReference type="ChEBI" id="CHEBI:58805"/>
        <dbReference type="EC" id="2.7.7.65"/>
    </reaction>
</comment>
<dbReference type="AlphaFoldDB" id="A0AA94JDN2"/>
<evidence type="ECO:0000259" key="6">
    <source>
        <dbReference type="PROSITE" id="PS50887"/>
    </source>
</evidence>
<feature type="domain" description="GGDEF" evidence="6">
    <location>
        <begin position="418"/>
        <end position="548"/>
    </location>
</feature>
<comment type="caution">
    <text evidence="7">The sequence shown here is derived from an EMBL/GenBank/DDBJ whole genome shotgun (WGS) entry which is preliminary data.</text>
</comment>
<dbReference type="PROSITE" id="PS50887">
    <property type="entry name" value="GGDEF"/>
    <property type="match status" value="1"/>
</dbReference>
<evidence type="ECO:0000259" key="5">
    <source>
        <dbReference type="PROSITE" id="PS50113"/>
    </source>
</evidence>
<evidence type="ECO:0000313" key="8">
    <source>
        <dbReference type="Proteomes" id="UP000286680"/>
    </source>
</evidence>
<dbReference type="PANTHER" id="PTHR45138:SF9">
    <property type="entry name" value="DIGUANYLATE CYCLASE DGCM-RELATED"/>
    <property type="match status" value="1"/>
</dbReference>
<dbReference type="NCBIfam" id="TIGR00254">
    <property type="entry name" value="GGDEF"/>
    <property type="match status" value="1"/>
</dbReference>
<proteinExistence type="predicted"/>
<dbReference type="EMBL" id="PIPS01000002">
    <property type="protein sequence ID" value="RUO43415.1"/>
    <property type="molecule type" value="Genomic_DNA"/>
</dbReference>
<dbReference type="InterPro" id="IPR043128">
    <property type="entry name" value="Rev_trsase/Diguanyl_cyclase"/>
</dbReference>
<dbReference type="PROSITE" id="PS50113">
    <property type="entry name" value="PAC"/>
    <property type="match status" value="1"/>
</dbReference>
<dbReference type="InterPro" id="IPR001610">
    <property type="entry name" value="PAC"/>
</dbReference>
<dbReference type="InterPro" id="IPR000700">
    <property type="entry name" value="PAS-assoc_C"/>
</dbReference>
<protein>
    <recommendedName>
        <fullName evidence="2">diguanylate cyclase</fullName>
        <ecNumber evidence="2">2.7.7.65</ecNumber>
    </recommendedName>
</protein>
<name>A0AA94JDN2_9GAMM</name>
<dbReference type="Pfam" id="PF08447">
    <property type="entry name" value="PAS_3"/>
    <property type="match status" value="2"/>
</dbReference>
<gene>
    <name evidence="7" type="ORF">CWE23_08690</name>
</gene>
<feature type="domain" description="PAC" evidence="5">
    <location>
        <begin position="338"/>
        <end position="386"/>
    </location>
</feature>
<dbReference type="Gene3D" id="3.30.450.20">
    <property type="entry name" value="PAS domain"/>
    <property type="match status" value="3"/>
</dbReference>
<reference evidence="8" key="1">
    <citation type="journal article" date="2018" name="Front. Microbiol.">
        <title>Genome-Based Analysis Reveals the Taxonomy and Diversity of the Family Idiomarinaceae.</title>
        <authorList>
            <person name="Liu Y."/>
            <person name="Lai Q."/>
            <person name="Shao Z."/>
        </authorList>
    </citation>
    <scope>NUCLEOTIDE SEQUENCE [LARGE SCALE GENOMIC DNA]</scope>
    <source>
        <strain evidence="8">SN-14</strain>
    </source>
</reference>
<evidence type="ECO:0000259" key="4">
    <source>
        <dbReference type="PROSITE" id="PS50112"/>
    </source>
</evidence>
<evidence type="ECO:0000313" key="7">
    <source>
        <dbReference type="EMBL" id="RUO43415.1"/>
    </source>
</evidence>
<dbReference type="InterPro" id="IPR000014">
    <property type="entry name" value="PAS"/>
</dbReference>
<dbReference type="SUPFAM" id="SSF55785">
    <property type="entry name" value="PYP-like sensor domain (PAS domain)"/>
    <property type="match status" value="3"/>
</dbReference>
<dbReference type="SMART" id="SM00267">
    <property type="entry name" value="GGDEF"/>
    <property type="match status" value="1"/>
</dbReference>
<dbReference type="Proteomes" id="UP000286680">
    <property type="component" value="Unassembled WGS sequence"/>
</dbReference>
<dbReference type="FunFam" id="3.30.70.270:FF:000001">
    <property type="entry name" value="Diguanylate cyclase domain protein"/>
    <property type="match status" value="1"/>
</dbReference>
<dbReference type="SUPFAM" id="SSF55073">
    <property type="entry name" value="Nucleotide cyclase"/>
    <property type="match status" value="1"/>
</dbReference>
<dbReference type="GO" id="GO:0052621">
    <property type="term" value="F:diguanylate cyclase activity"/>
    <property type="evidence" value="ECO:0007669"/>
    <property type="project" value="UniProtKB-EC"/>
</dbReference>
<dbReference type="InterPro" id="IPR000160">
    <property type="entry name" value="GGDEF_dom"/>
</dbReference>
<dbReference type="PROSITE" id="PS50112">
    <property type="entry name" value="PAS"/>
    <property type="match status" value="1"/>
</dbReference>
<dbReference type="SMART" id="SM00086">
    <property type="entry name" value="PAC"/>
    <property type="match status" value="2"/>
</dbReference>
<dbReference type="InterPro" id="IPR050469">
    <property type="entry name" value="Diguanylate_Cyclase"/>
</dbReference>
<evidence type="ECO:0000256" key="1">
    <source>
        <dbReference type="ARBA" id="ARBA00001946"/>
    </source>
</evidence>
<evidence type="ECO:0000256" key="2">
    <source>
        <dbReference type="ARBA" id="ARBA00012528"/>
    </source>
</evidence>
<dbReference type="InterPro" id="IPR013655">
    <property type="entry name" value="PAS_fold_3"/>
</dbReference>
<sequence length="548" mass="61728">MEKQVATDSASELNELVHDIPAIVYRLAFGHPSLGASISADVQRTLGYNPTELDDLEQWWFDNIHPVDRELALKKFQVWYENGADGVLRREYRFRHQNGGYLWVEDSLRQQHAVSQSVQFYVGILVVIDAEVKARSRIQHLTEVAPGAFFQLQIVSPTEFYFPYVSHQVNELLELSPLQLKEEGAVLLERVHADDAKSLLQSFADASTSAQTIVCEFRVEVGGQIKWLSMHAAAEQHLTDVSSWYGILTDATQRKTIEKEMQQAYDDLRLAQEVGRVGHWKQNVETGELMWSDMIYQILGLDPNKVSPCVELFNELVHPDDLDTVLHHEKTAIEEGVQGYQHRIRHADGHYIWVEEYATPQADGVTLIGAVRDISEQKALELKLRKLVATDDMTGLFNRRFFSDQVERALADAKRHGTPLSLIMVDIDYFKRVNDTYGHPTGDDVIIAMAQLLKRGTRVSDCCARIGGEEFAILLPETTLSQAEQIAEQLRANIEQTPIAVQGGQSLSITVTAGIATAEAGDSWTQLLGRADKALYRGKQSGRNRVHR</sequence>
<comment type="cofactor">
    <cofactor evidence="1">
        <name>Mg(2+)</name>
        <dbReference type="ChEBI" id="CHEBI:18420"/>
    </cofactor>
</comment>
<dbReference type="CDD" id="cd00130">
    <property type="entry name" value="PAS"/>
    <property type="match status" value="2"/>
</dbReference>
<accession>A0AA94JDN2</accession>
<dbReference type="PANTHER" id="PTHR45138">
    <property type="entry name" value="REGULATORY COMPONENTS OF SENSORY TRANSDUCTION SYSTEM"/>
    <property type="match status" value="1"/>
</dbReference>
<dbReference type="Pfam" id="PF00990">
    <property type="entry name" value="GGDEF"/>
    <property type="match status" value="1"/>
</dbReference>
<dbReference type="NCBIfam" id="TIGR00229">
    <property type="entry name" value="sensory_box"/>
    <property type="match status" value="1"/>
</dbReference>
<dbReference type="CDD" id="cd01949">
    <property type="entry name" value="GGDEF"/>
    <property type="match status" value="1"/>
</dbReference>
<dbReference type="Gene3D" id="3.30.70.270">
    <property type="match status" value="1"/>
</dbReference>
<feature type="domain" description="PAS" evidence="4">
    <location>
        <begin position="289"/>
        <end position="336"/>
    </location>
</feature>
<dbReference type="EC" id="2.7.7.65" evidence="2"/>
<evidence type="ECO:0000256" key="3">
    <source>
        <dbReference type="ARBA" id="ARBA00034247"/>
    </source>
</evidence>
<dbReference type="InterPro" id="IPR029787">
    <property type="entry name" value="Nucleotide_cyclase"/>
</dbReference>